<accession>A0A3R7PY94</accession>
<dbReference type="InterPro" id="IPR052728">
    <property type="entry name" value="O2_lipid_transport_reg"/>
</dbReference>
<feature type="compositionally biased region" description="Polar residues" evidence="1">
    <location>
        <begin position="250"/>
        <end position="266"/>
    </location>
</feature>
<evidence type="ECO:0000313" key="4">
    <source>
        <dbReference type="Proteomes" id="UP000283509"/>
    </source>
</evidence>
<feature type="compositionally biased region" description="Basic and acidic residues" evidence="1">
    <location>
        <begin position="191"/>
        <end position="211"/>
    </location>
</feature>
<organism evidence="3 4">
    <name type="scientific">Penaeus vannamei</name>
    <name type="common">Whiteleg shrimp</name>
    <name type="synonym">Litopenaeus vannamei</name>
    <dbReference type="NCBI Taxonomy" id="6689"/>
    <lineage>
        <taxon>Eukaryota</taxon>
        <taxon>Metazoa</taxon>
        <taxon>Ecdysozoa</taxon>
        <taxon>Arthropoda</taxon>
        <taxon>Crustacea</taxon>
        <taxon>Multicrustacea</taxon>
        <taxon>Malacostraca</taxon>
        <taxon>Eumalacostraca</taxon>
        <taxon>Eucarida</taxon>
        <taxon>Decapoda</taxon>
        <taxon>Dendrobranchiata</taxon>
        <taxon>Penaeoidea</taxon>
        <taxon>Penaeidae</taxon>
        <taxon>Penaeus</taxon>
    </lineage>
</organism>
<dbReference type="EMBL" id="QCYY01001064">
    <property type="protein sequence ID" value="ROT80818.1"/>
    <property type="molecule type" value="Genomic_DNA"/>
</dbReference>
<evidence type="ECO:0000313" key="3">
    <source>
        <dbReference type="EMBL" id="ROT80818.1"/>
    </source>
</evidence>
<evidence type="ECO:0000259" key="2">
    <source>
        <dbReference type="SMART" id="SM00703"/>
    </source>
</evidence>
<name>A0A3R7PY94_PENVA</name>
<protein>
    <recommendedName>
        <fullName evidence="2">Nose resistant-to-fluoxetine protein N-terminal domain-containing protein</fullName>
    </recommendedName>
</protein>
<evidence type="ECO:0000256" key="1">
    <source>
        <dbReference type="SAM" id="MobiDB-lite"/>
    </source>
</evidence>
<feature type="region of interest" description="Disordered" evidence="1">
    <location>
        <begin position="187"/>
        <end position="266"/>
    </location>
</feature>
<dbReference type="AlphaFoldDB" id="A0A3R7PY94"/>
<proteinExistence type="predicted"/>
<dbReference type="InterPro" id="IPR006621">
    <property type="entry name" value="Nose-resist-to-fluoxetine_N"/>
</dbReference>
<dbReference type="SMART" id="SM00703">
    <property type="entry name" value="NRF"/>
    <property type="match status" value="1"/>
</dbReference>
<dbReference type="PANTHER" id="PTHR11161">
    <property type="entry name" value="O-ACYLTRANSFERASE"/>
    <property type="match status" value="1"/>
</dbReference>
<dbReference type="Proteomes" id="UP000283509">
    <property type="component" value="Unassembled WGS sequence"/>
</dbReference>
<dbReference type="OrthoDB" id="6361789at2759"/>
<sequence>MRELAHLRAILASQVEEDRSKMRSGFGVPLPLPEMKEAYTRRSFLNLVPLYLPDAQRANTECRRDLLALYRSLNDLEELVKNGTLWPLQLVDSWGKFADGMLVGNLKLMGFFGECVRISVTQDDADFRGQYCFLSYGAAKNSSNTTEEWKDLRTPMLSSMLHPSLLTAYATCMPSTCTREELRHFLSHPSHRPETTLDSHTGTAEEERRGEEEELVSFPPSGNGLPKEVKGEGGGEQEGKGRNVKRHYTRTQTPNHSSSTSASCFRKIPTTTRVAAHIKSSSQVALRPYATEPSRPALYAATGAKKR</sequence>
<feature type="domain" description="Nose resistant-to-fluoxetine protein N-terminal" evidence="2">
    <location>
        <begin position="59"/>
        <end position="203"/>
    </location>
</feature>
<feature type="compositionally biased region" description="Basic and acidic residues" evidence="1">
    <location>
        <begin position="227"/>
        <end position="241"/>
    </location>
</feature>
<dbReference type="PANTHER" id="PTHR11161:SF0">
    <property type="entry name" value="O-ACYLTRANSFERASE LIKE PROTEIN"/>
    <property type="match status" value="1"/>
</dbReference>
<feature type="region of interest" description="Disordered" evidence="1">
    <location>
        <begin position="287"/>
        <end position="307"/>
    </location>
</feature>
<reference evidence="3 4" key="1">
    <citation type="submission" date="2018-04" db="EMBL/GenBank/DDBJ databases">
        <authorList>
            <person name="Zhang X."/>
            <person name="Yuan J."/>
            <person name="Li F."/>
            <person name="Xiang J."/>
        </authorList>
    </citation>
    <scope>NUCLEOTIDE SEQUENCE [LARGE SCALE GENOMIC DNA]</scope>
    <source>
        <tissue evidence="3">Muscle</tissue>
    </source>
</reference>
<reference evidence="3 4" key="2">
    <citation type="submission" date="2019-01" db="EMBL/GenBank/DDBJ databases">
        <title>The decoding of complex shrimp genome reveals the adaptation for benthos swimmer, frequently molting mechanism and breeding impact on genome.</title>
        <authorList>
            <person name="Sun Y."/>
            <person name="Gao Y."/>
            <person name="Yu Y."/>
        </authorList>
    </citation>
    <scope>NUCLEOTIDE SEQUENCE [LARGE SCALE GENOMIC DNA]</scope>
    <source>
        <tissue evidence="3">Muscle</tissue>
    </source>
</reference>
<comment type="caution">
    <text evidence="3">The sequence shown here is derived from an EMBL/GenBank/DDBJ whole genome shotgun (WGS) entry which is preliminary data.</text>
</comment>
<dbReference type="Pfam" id="PF20146">
    <property type="entry name" value="NRF"/>
    <property type="match status" value="1"/>
</dbReference>
<gene>
    <name evidence="3" type="ORF">C7M84_000436</name>
</gene>
<keyword evidence="4" id="KW-1185">Reference proteome</keyword>